<dbReference type="GO" id="GO:0016491">
    <property type="term" value="F:oxidoreductase activity"/>
    <property type="evidence" value="ECO:0007669"/>
    <property type="project" value="UniProtKB-KW"/>
</dbReference>
<evidence type="ECO:0000256" key="1">
    <source>
        <dbReference type="ARBA" id="ARBA00001974"/>
    </source>
</evidence>
<dbReference type="InterPro" id="IPR006093">
    <property type="entry name" value="Oxy_OxRdtase_FAD_BS"/>
</dbReference>
<dbReference type="RefSeq" id="WP_166050290.1">
    <property type="nucleotide sequence ID" value="NZ_JAAMPJ010000008.1"/>
</dbReference>
<feature type="domain" description="FAD-binding PCMH-type" evidence="6">
    <location>
        <begin position="23"/>
        <end position="196"/>
    </location>
</feature>
<gene>
    <name evidence="7" type="ORF">G7043_27230</name>
</gene>
<dbReference type="InterPro" id="IPR036318">
    <property type="entry name" value="FAD-bd_PCMH-like_sf"/>
</dbReference>
<evidence type="ECO:0000313" key="7">
    <source>
        <dbReference type="EMBL" id="NGY62617.1"/>
    </source>
</evidence>
<comment type="caution">
    <text evidence="7">The sequence shown here is derived from an EMBL/GenBank/DDBJ whole genome shotgun (WGS) entry which is preliminary data.</text>
</comment>
<evidence type="ECO:0000259" key="6">
    <source>
        <dbReference type="PROSITE" id="PS51387"/>
    </source>
</evidence>
<dbReference type="EMBL" id="JAAMPJ010000008">
    <property type="protein sequence ID" value="NGY62617.1"/>
    <property type="molecule type" value="Genomic_DNA"/>
</dbReference>
<dbReference type="Gene3D" id="3.30.43.10">
    <property type="entry name" value="Uridine Diphospho-n-acetylenolpyruvylglucosamine Reductase, domain 2"/>
    <property type="match status" value="1"/>
</dbReference>
<keyword evidence="8" id="KW-1185">Reference proteome</keyword>
<evidence type="ECO:0000256" key="5">
    <source>
        <dbReference type="ARBA" id="ARBA00023002"/>
    </source>
</evidence>
<dbReference type="PANTHER" id="PTHR42973:SF39">
    <property type="entry name" value="FAD-BINDING PCMH-TYPE DOMAIN-CONTAINING PROTEIN"/>
    <property type="match status" value="1"/>
</dbReference>
<dbReference type="GO" id="GO:0071949">
    <property type="term" value="F:FAD binding"/>
    <property type="evidence" value="ECO:0007669"/>
    <property type="project" value="InterPro"/>
</dbReference>
<organism evidence="7 8">
    <name type="scientific">Lentzea alba</name>
    <dbReference type="NCBI Taxonomy" id="2714351"/>
    <lineage>
        <taxon>Bacteria</taxon>
        <taxon>Bacillati</taxon>
        <taxon>Actinomycetota</taxon>
        <taxon>Actinomycetes</taxon>
        <taxon>Pseudonocardiales</taxon>
        <taxon>Pseudonocardiaceae</taxon>
        <taxon>Lentzea</taxon>
    </lineage>
</organism>
<reference evidence="7 8" key="1">
    <citation type="submission" date="2020-03" db="EMBL/GenBank/DDBJ databases">
        <title>Isolation and identification of active actinomycetes.</title>
        <authorList>
            <person name="Sun X."/>
        </authorList>
    </citation>
    <scope>NUCLEOTIDE SEQUENCE [LARGE SCALE GENOMIC DNA]</scope>
    <source>
        <strain evidence="7 8">NEAU-D13</strain>
    </source>
</reference>
<accession>A0A7C9W102</accession>
<keyword evidence="4" id="KW-0274">FAD</keyword>
<dbReference type="PANTHER" id="PTHR42973">
    <property type="entry name" value="BINDING OXIDOREDUCTASE, PUTATIVE (AFU_ORTHOLOGUE AFUA_1G17690)-RELATED"/>
    <property type="match status" value="1"/>
</dbReference>
<dbReference type="InterPro" id="IPR016167">
    <property type="entry name" value="FAD-bd_PCMH_sub1"/>
</dbReference>
<dbReference type="SUPFAM" id="SSF56176">
    <property type="entry name" value="FAD-binding/transporter-associated domain-like"/>
    <property type="match status" value="1"/>
</dbReference>
<dbReference type="Gene3D" id="3.30.465.10">
    <property type="match status" value="1"/>
</dbReference>
<keyword evidence="5" id="KW-0560">Oxidoreductase</keyword>
<keyword evidence="3" id="KW-0285">Flavoprotein</keyword>
<evidence type="ECO:0000256" key="4">
    <source>
        <dbReference type="ARBA" id="ARBA00022827"/>
    </source>
</evidence>
<dbReference type="PROSITE" id="PS00862">
    <property type="entry name" value="OX2_COVAL_FAD"/>
    <property type="match status" value="1"/>
</dbReference>
<proteinExistence type="inferred from homology"/>
<dbReference type="InterPro" id="IPR016166">
    <property type="entry name" value="FAD-bd_PCMH"/>
</dbReference>
<evidence type="ECO:0000256" key="2">
    <source>
        <dbReference type="ARBA" id="ARBA00005466"/>
    </source>
</evidence>
<dbReference type="InterPro" id="IPR050416">
    <property type="entry name" value="FAD-linked_Oxidoreductase"/>
</dbReference>
<evidence type="ECO:0000256" key="3">
    <source>
        <dbReference type="ARBA" id="ARBA00022630"/>
    </source>
</evidence>
<name>A0A7C9W102_9PSEU</name>
<dbReference type="AlphaFoldDB" id="A0A7C9W102"/>
<evidence type="ECO:0000313" key="8">
    <source>
        <dbReference type="Proteomes" id="UP000481360"/>
    </source>
</evidence>
<dbReference type="Gene3D" id="3.40.462.20">
    <property type="match status" value="1"/>
</dbReference>
<comment type="similarity">
    <text evidence="2">Belongs to the oxygen-dependent FAD-linked oxidoreductase family.</text>
</comment>
<sequence length="445" mass="47351">MTDYLTKTDPGYDTERLGYNLSVEHRPAVVVPAASVDDVIAAVRHAAAHGLGVAVQATGHGPSRSAYGQVLITTSRLDGITIDPHARTARIEAGVRGGALVRAAAEHGLAPLNGSSPEVGAVSYHLGGGLGILGRSLGWAVDHVRAVEIVTADASGHVELRRVTATEDPDLFWALRGGGKGTFGVVTALEIDLHPITRLYGGGMHFAADTAERVLATWAEWTRTVPEEMSSSVLLIRMPDLPALPDTLRGRYLLHLRFAYTGSADDGKQLVHPFRELGPITDTVTEMPYSAVGTIHAEPTTPVPFHARNTMLESLDPAAVTELLRHAGPDADAPYLVELRHTGGALNRPGAVPSALARRDGQYVLYAGAAAQPAELPALRTAFTRLFTAMNPWSTGGVCVNFLSGPDITATELATGYLPGDFDRLVAIKRIVDPHDMFRTHHGRA</sequence>
<protein>
    <submittedName>
        <fullName evidence="7">FAD-binding oxidoreductase</fullName>
    </submittedName>
</protein>
<dbReference type="Pfam" id="PF01565">
    <property type="entry name" value="FAD_binding_4"/>
    <property type="match status" value="1"/>
</dbReference>
<dbReference type="InterPro" id="IPR016169">
    <property type="entry name" value="FAD-bd_PCMH_sub2"/>
</dbReference>
<dbReference type="Proteomes" id="UP000481360">
    <property type="component" value="Unassembled WGS sequence"/>
</dbReference>
<comment type="cofactor">
    <cofactor evidence="1">
        <name>FAD</name>
        <dbReference type="ChEBI" id="CHEBI:57692"/>
    </cofactor>
</comment>
<dbReference type="InterPro" id="IPR006094">
    <property type="entry name" value="Oxid_FAD_bind_N"/>
</dbReference>
<dbReference type="PROSITE" id="PS51387">
    <property type="entry name" value="FAD_PCMH"/>
    <property type="match status" value="1"/>
</dbReference>